<dbReference type="Proteomes" id="UP001379235">
    <property type="component" value="Unassembled WGS sequence"/>
</dbReference>
<accession>A0ABU8S8E5</accession>
<organism evidence="2 3">
    <name type="scientific">Novosphingobium aquae</name>
    <dbReference type="NCBI Taxonomy" id="3133435"/>
    <lineage>
        <taxon>Bacteria</taxon>
        <taxon>Pseudomonadati</taxon>
        <taxon>Pseudomonadota</taxon>
        <taxon>Alphaproteobacteria</taxon>
        <taxon>Sphingomonadales</taxon>
        <taxon>Sphingomonadaceae</taxon>
        <taxon>Novosphingobium</taxon>
    </lineage>
</organism>
<dbReference type="PANTHER" id="PTHR30437:SF6">
    <property type="entry name" value="TRANSCRIPTION ELONGATION FACTOR GREB"/>
    <property type="match status" value="1"/>
</dbReference>
<proteinExistence type="predicted"/>
<name>A0ABU8S8E5_9SPHN</name>
<evidence type="ECO:0000313" key="2">
    <source>
        <dbReference type="EMBL" id="MEJ6009831.1"/>
    </source>
</evidence>
<evidence type="ECO:0000313" key="3">
    <source>
        <dbReference type="Proteomes" id="UP001379235"/>
    </source>
</evidence>
<dbReference type="SUPFAM" id="SSF54534">
    <property type="entry name" value="FKBP-like"/>
    <property type="match status" value="1"/>
</dbReference>
<comment type="caution">
    <text evidence="2">The sequence shown here is derived from an EMBL/GenBank/DDBJ whole genome shotgun (WGS) entry which is preliminary data.</text>
</comment>
<sequence>MSVAFRREGDEEHLEPKFEIPIPPGPNLVTPRGLALIGERVAAVEAQVAELADRADDDPQLKSAKRDLRYWQTRQITAELVPVPSGETVEIGTRVTFRMNGKERTLGIVGDDEADPASGLISYSAPLARALMGAEAGELLDFSGKDGAIEVLAIAPIA</sequence>
<dbReference type="InterPro" id="IPR001437">
    <property type="entry name" value="Tscrpt_elong_fac_GreA/B_C"/>
</dbReference>
<dbReference type="InterPro" id="IPR036953">
    <property type="entry name" value="GreA/GreB_C_sf"/>
</dbReference>
<dbReference type="GO" id="GO:0003746">
    <property type="term" value="F:translation elongation factor activity"/>
    <property type="evidence" value="ECO:0007669"/>
    <property type="project" value="UniProtKB-KW"/>
</dbReference>
<reference evidence="2 3" key="1">
    <citation type="submission" date="2024-03" db="EMBL/GenBank/DDBJ databases">
        <authorList>
            <person name="Jo J.-H."/>
        </authorList>
    </citation>
    <scope>NUCLEOTIDE SEQUENCE [LARGE SCALE GENOMIC DNA]</scope>
    <source>
        <strain evidence="2 3">AS3R-12</strain>
    </source>
</reference>
<feature type="domain" description="Transcription elongation factor GreA/GreB C-terminal" evidence="1">
    <location>
        <begin position="87"/>
        <end position="154"/>
    </location>
</feature>
<dbReference type="EMBL" id="JBBHJY010000003">
    <property type="protein sequence ID" value="MEJ6009831.1"/>
    <property type="molecule type" value="Genomic_DNA"/>
</dbReference>
<protein>
    <submittedName>
        <fullName evidence="2">GreA/GreB family elongation factor</fullName>
    </submittedName>
</protein>
<evidence type="ECO:0000259" key="1">
    <source>
        <dbReference type="Pfam" id="PF01272"/>
    </source>
</evidence>
<keyword evidence="2" id="KW-0648">Protein biosynthesis</keyword>
<dbReference type="Pfam" id="PF01272">
    <property type="entry name" value="GreA_GreB"/>
    <property type="match status" value="1"/>
</dbReference>
<keyword evidence="2" id="KW-0251">Elongation factor</keyword>
<dbReference type="Gene3D" id="3.10.50.30">
    <property type="entry name" value="Transcription elongation factor, GreA/GreB, C-terminal domain"/>
    <property type="match status" value="1"/>
</dbReference>
<keyword evidence="3" id="KW-1185">Reference proteome</keyword>
<dbReference type="InterPro" id="IPR023459">
    <property type="entry name" value="Tscrpt_elong_fac_GreA/B_fam"/>
</dbReference>
<dbReference type="PANTHER" id="PTHR30437">
    <property type="entry name" value="TRANSCRIPTION ELONGATION FACTOR GREA"/>
    <property type="match status" value="1"/>
</dbReference>
<dbReference type="RefSeq" id="WP_339966136.1">
    <property type="nucleotide sequence ID" value="NZ_JBBHJY010000003.1"/>
</dbReference>
<gene>
    <name evidence="2" type="ORF">WG900_07855</name>
</gene>